<sequence length="76" mass="8452">MQLILETPLHSLLLYEFSVGVPAGYLSPARSYGVHTSLKIPPSTWFCHLGLGCAIALEACHCEEERRSNRKNHGIM</sequence>
<name>A0ABR7ZBA9_ANACY</name>
<dbReference type="EMBL" id="JACJQC010000001">
    <property type="protein sequence ID" value="MBD2169770.1"/>
    <property type="molecule type" value="Genomic_DNA"/>
</dbReference>
<protein>
    <submittedName>
        <fullName evidence="1">Uncharacterized protein</fullName>
    </submittedName>
</protein>
<evidence type="ECO:0000313" key="1">
    <source>
        <dbReference type="EMBL" id="MBD2169770.1"/>
    </source>
</evidence>
<dbReference type="Proteomes" id="UP000638897">
    <property type="component" value="Unassembled WGS sequence"/>
</dbReference>
<dbReference type="RefSeq" id="WP_010996675.1">
    <property type="nucleotide sequence ID" value="NZ_JACJQC010000001.1"/>
</dbReference>
<reference evidence="1 2" key="1">
    <citation type="journal article" date="2020" name="ISME J.">
        <title>Comparative genomics reveals insights into cyanobacterial evolution and habitat adaptation.</title>
        <authorList>
            <person name="Chen M.Y."/>
            <person name="Teng W.K."/>
            <person name="Zhao L."/>
            <person name="Hu C.X."/>
            <person name="Zhou Y.K."/>
            <person name="Han B.P."/>
            <person name="Song L.R."/>
            <person name="Shu W.S."/>
        </authorList>
    </citation>
    <scope>NUCLEOTIDE SEQUENCE [LARGE SCALE GENOMIC DNA]</scope>
    <source>
        <strain evidence="1 2">FACHB-318</strain>
    </source>
</reference>
<organism evidence="1 2">
    <name type="scientific">Anabaena cylindrica FACHB-318</name>
    <dbReference type="NCBI Taxonomy" id="2692880"/>
    <lineage>
        <taxon>Bacteria</taxon>
        <taxon>Bacillati</taxon>
        <taxon>Cyanobacteriota</taxon>
        <taxon>Cyanophyceae</taxon>
        <taxon>Nostocales</taxon>
        <taxon>Nostocaceae</taxon>
        <taxon>Anabaena</taxon>
    </lineage>
</organism>
<comment type="caution">
    <text evidence="1">The sequence shown here is derived from an EMBL/GenBank/DDBJ whole genome shotgun (WGS) entry which is preliminary data.</text>
</comment>
<accession>A0ABR7ZBA9</accession>
<gene>
    <name evidence="1" type="ORF">H6F81_00690</name>
</gene>
<keyword evidence="2" id="KW-1185">Reference proteome</keyword>
<evidence type="ECO:0000313" key="2">
    <source>
        <dbReference type="Proteomes" id="UP000638897"/>
    </source>
</evidence>
<proteinExistence type="predicted"/>